<gene>
    <name evidence="5" type="ORF">LY79DRAFT_521391</name>
</gene>
<evidence type="ECO:0000256" key="2">
    <source>
        <dbReference type="PROSITE-ProRule" id="PRU00358"/>
    </source>
</evidence>
<dbReference type="Proteomes" id="UP001230504">
    <property type="component" value="Unassembled WGS sequence"/>
</dbReference>
<feature type="domain" description="YDG" evidence="4">
    <location>
        <begin position="280"/>
        <end position="420"/>
    </location>
</feature>
<protein>
    <submittedName>
        <fullName evidence="5">YDG/SRA domain-containing protein</fullName>
    </submittedName>
</protein>
<dbReference type="GO" id="GO:0016567">
    <property type="term" value="P:protein ubiquitination"/>
    <property type="evidence" value="ECO:0007669"/>
    <property type="project" value="TreeGrafter"/>
</dbReference>
<dbReference type="GO" id="GO:0061630">
    <property type="term" value="F:ubiquitin protein ligase activity"/>
    <property type="evidence" value="ECO:0007669"/>
    <property type="project" value="TreeGrafter"/>
</dbReference>
<sequence>MAEKTDCSMEKPTKRGADDEIEHPAKRVHQNHPVGAIDEPKNQRNVQAHRCVVVESNTSIAGSAKSEDQKTMSDAVKHNARTIKIPVVSDDVAYLEHVRHKVIGTIGLLSKRSGPGSVPPSELLDRLDQFFNWLETRPWGPEYLPFNNRKTLATMLRFVWEPTENRTQAYFTGEQKTRAKALTTTWGDKEASLFVDDDDNDSQMLADATEEAELTTKAKPTKKPTKDSGLKTVEFRLPPLGHHIFGLEGPMYGIAYIQGKVKTYTYNPDTAGQKKSSHVFGHNGIEPGAWWPMQAAAVFNGAHGSWQGGISGHAGEGAYSIVISGAYKGCDADQGNTLHYSGSGADVHTGQTPQNKDGTKLLHLSLKKGNPVRVLRSASGKGGAFRPSHGIRYDGLYKVTKVRILTNQKGGAYYQFELERLPGQQDLGELLGTPNDAQQAQWLAVKEGY</sequence>
<dbReference type="SUPFAM" id="SSF88697">
    <property type="entry name" value="PUA domain-like"/>
    <property type="match status" value="1"/>
</dbReference>
<feature type="compositionally biased region" description="Basic and acidic residues" evidence="3">
    <location>
        <begin position="1"/>
        <end position="25"/>
    </location>
</feature>
<dbReference type="RefSeq" id="XP_060411166.1">
    <property type="nucleotide sequence ID" value="XM_060555346.1"/>
</dbReference>
<dbReference type="GO" id="GO:0005634">
    <property type="term" value="C:nucleus"/>
    <property type="evidence" value="ECO:0007669"/>
    <property type="project" value="UniProtKB-SubCell"/>
</dbReference>
<feature type="region of interest" description="Disordered" evidence="3">
    <location>
        <begin position="210"/>
        <end position="229"/>
    </location>
</feature>
<dbReference type="Pfam" id="PF02182">
    <property type="entry name" value="SAD_SRA"/>
    <property type="match status" value="1"/>
</dbReference>
<dbReference type="Gene3D" id="2.30.280.10">
    <property type="entry name" value="SRA-YDG"/>
    <property type="match status" value="1"/>
</dbReference>
<dbReference type="InterPro" id="IPR045134">
    <property type="entry name" value="UHRF1/2-like"/>
</dbReference>
<feature type="region of interest" description="Disordered" evidence="3">
    <location>
        <begin position="1"/>
        <end position="38"/>
    </location>
</feature>
<evidence type="ECO:0000256" key="3">
    <source>
        <dbReference type="SAM" id="MobiDB-lite"/>
    </source>
</evidence>
<name>A0AAD8PTU8_9PEZI</name>
<proteinExistence type="predicted"/>
<dbReference type="EMBL" id="JAHLJV010000058">
    <property type="protein sequence ID" value="KAK1580107.1"/>
    <property type="molecule type" value="Genomic_DNA"/>
</dbReference>
<comment type="caution">
    <text evidence="5">The sequence shown here is derived from an EMBL/GenBank/DDBJ whole genome shotgun (WGS) entry which is preliminary data.</text>
</comment>
<reference evidence="5" key="1">
    <citation type="submission" date="2021-06" db="EMBL/GenBank/DDBJ databases">
        <title>Comparative genomics, transcriptomics and evolutionary studies reveal genomic signatures of adaptation to plant cell wall in hemibiotrophic fungi.</title>
        <authorList>
            <consortium name="DOE Joint Genome Institute"/>
            <person name="Baroncelli R."/>
            <person name="Diaz J.F."/>
            <person name="Benocci T."/>
            <person name="Peng M."/>
            <person name="Battaglia E."/>
            <person name="Haridas S."/>
            <person name="Andreopoulos W."/>
            <person name="Labutti K."/>
            <person name="Pangilinan J."/>
            <person name="Floch G.L."/>
            <person name="Makela M.R."/>
            <person name="Henrissat B."/>
            <person name="Grigoriev I.V."/>
            <person name="Crouch J.A."/>
            <person name="De Vries R.P."/>
            <person name="Sukno S.A."/>
            <person name="Thon M.R."/>
        </authorList>
    </citation>
    <scope>NUCLEOTIDE SEQUENCE</scope>
    <source>
        <strain evidence="5">CBS 125086</strain>
    </source>
</reference>
<organism evidence="5 6">
    <name type="scientific">Colletotrichum navitas</name>
    <dbReference type="NCBI Taxonomy" id="681940"/>
    <lineage>
        <taxon>Eukaryota</taxon>
        <taxon>Fungi</taxon>
        <taxon>Dikarya</taxon>
        <taxon>Ascomycota</taxon>
        <taxon>Pezizomycotina</taxon>
        <taxon>Sordariomycetes</taxon>
        <taxon>Hypocreomycetidae</taxon>
        <taxon>Glomerellales</taxon>
        <taxon>Glomerellaceae</taxon>
        <taxon>Colletotrichum</taxon>
        <taxon>Colletotrichum graminicola species complex</taxon>
    </lineage>
</organism>
<evidence type="ECO:0000256" key="1">
    <source>
        <dbReference type="ARBA" id="ARBA00023242"/>
    </source>
</evidence>
<evidence type="ECO:0000313" key="6">
    <source>
        <dbReference type="Proteomes" id="UP001230504"/>
    </source>
</evidence>
<dbReference type="GO" id="GO:0044027">
    <property type="term" value="P:negative regulation of gene expression via chromosomal CpG island methylation"/>
    <property type="evidence" value="ECO:0007669"/>
    <property type="project" value="TreeGrafter"/>
</dbReference>
<dbReference type="PANTHER" id="PTHR14140">
    <property type="entry name" value="E3 UBIQUITIN-PROTEIN LIGASE UHRF-RELATED"/>
    <property type="match status" value="1"/>
</dbReference>
<keyword evidence="1 2" id="KW-0539">Nucleus</keyword>
<dbReference type="GeneID" id="85439586"/>
<dbReference type="InterPro" id="IPR015947">
    <property type="entry name" value="PUA-like_sf"/>
</dbReference>
<evidence type="ECO:0000259" key="4">
    <source>
        <dbReference type="PROSITE" id="PS51015"/>
    </source>
</evidence>
<accession>A0AAD8PTU8</accession>
<dbReference type="InterPro" id="IPR036987">
    <property type="entry name" value="SRA-YDG_sf"/>
</dbReference>
<keyword evidence="6" id="KW-1185">Reference proteome</keyword>
<dbReference type="AlphaFoldDB" id="A0AAD8PTU8"/>
<comment type="subcellular location">
    <subcellularLocation>
        <location evidence="2">Nucleus</location>
    </subcellularLocation>
</comment>
<dbReference type="InterPro" id="IPR003105">
    <property type="entry name" value="SRA_YDG"/>
</dbReference>
<dbReference type="PROSITE" id="PS51015">
    <property type="entry name" value="YDG"/>
    <property type="match status" value="1"/>
</dbReference>
<dbReference type="PANTHER" id="PTHR14140:SF27">
    <property type="entry name" value="OS04G0289800 PROTEIN"/>
    <property type="match status" value="1"/>
</dbReference>
<evidence type="ECO:0000313" key="5">
    <source>
        <dbReference type="EMBL" id="KAK1580107.1"/>
    </source>
</evidence>
<dbReference type="SMART" id="SM00466">
    <property type="entry name" value="SRA"/>
    <property type="match status" value="1"/>
</dbReference>